<feature type="region of interest" description="Disordered" evidence="1">
    <location>
        <begin position="337"/>
        <end position="414"/>
    </location>
</feature>
<feature type="region of interest" description="Disordered" evidence="1">
    <location>
        <begin position="935"/>
        <end position="954"/>
    </location>
</feature>
<feature type="compositionally biased region" description="Low complexity" evidence="1">
    <location>
        <begin position="1177"/>
        <end position="1196"/>
    </location>
</feature>
<feature type="compositionally biased region" description="Polar residues" evidence="1">
    <location>
        <begin position="63"/>
        <end position="74"/>
    </location>
</feature>
<keyword evidence="3" id="KW-1185">Reference proteome</keyword>
<feature type="region of interest" description="Disordered" evidence="1">
    <location>
        <begin position="586"/>
        <end position="658"/>
    </location>
</feature>
<feature type="compositionally biased region" description="Basic and acidic residues" evidence="1">
    <location>
        <begin position="1156"/>
        <end position="1167"/>
    </location>
</feature>
<feature type="non-terminal residue" evidence="2">
    <location>
        <position position="1319"/>
    </location>
</feature>
<feature type="region of interest" description="Disordered" evidence="1">
    <location>
        <begin position="492"/>
        <end position="568"/>
    </location>
</feature>
<feature type="compositionally biased region" description="Polar residues" evidence="1">
    <location>
        <begin position="935"/>
        <end position="948"/>
    </location>
</feature>
<reference evidence="2" key="2">
    <citation type="journal article" date="2019" name="IMA Fungus">
        <title>Genome sequencing and comparison of five Tilletia species to identify candidate genes for the detection of regulated species infecting wheat.</title>
        <authorList>
            <person name="Nguyen H.D.T."/>
            <person name="Sultana T."/>
            <person name="Kesanakurti P."/>
            <person name="Hambleton S."/>
        </authorList>
    </citation>
    <scope>NUCLEOTIDE SEQUENCE</scope>
    <source>
        <strain evidence="2">DAOMC 236422</strain>
    </source>
</reference>
<evidence type="ECO:0000313" key="3">
    <source>
        <dbReference type="Proteomes" id="UP000078113"/>
    </source>
</evidence>
<feature type="region of interest" description="Disordered" evidence="1">
    <location>
        <begin position="1"/>
        <end position="149"/>
    </location>
</feature>
<evidence type="ECO:0000313" key="2">
    <source>
        <dbReference type="EMBL" id="KAE8265897.1"/>
    </source>
</evidence>
<feature type="compositionally biased region" description="Polar residues" evidence="1">
    <location>
        <begin position="1280"/>
        <end position="1292"/>
    </location>
</feature>
<feature type="compositionally biased region" description="Polar residues" evidence="1">
    <location>
        <begin position="427"/>
        <end position="443"/>
    </location>
</feature>
<feature type="region of interest" description="Disordered" evidence="1">
    <location>
        <begin position="426"/>
        <end position="475"/>
    </location>
</feature>
<feature type="compositionally biased region" description="Low complexity" evidence="1">
    <location>
        <begin position="1203"/>
        <end position="1212"/>
    </location>
</feature>
<dbReference type="Proteomes" id="UP000078113">
    <property type="component" value="Unassembled WGS sequence"/>
</dbReference>
<organism evidence="2 3">
    <name type="scientific">Tilletia walkeri</name>
    <dbReference type="NCBI Taxonomy" id="117179"/>
    <lineage>
        <taxon>Eukaryota</taxon>
        <taxon>Fungi</taxon>
        <taxon>Dikarya</taxon>
        <taxon>Basidiomycota</taxon>
        <taxon>Ustilaginomycotina</taxon>
        <taxon>Exobasidiomycetes</taxon>
        <taxon>Tilletiales</taxon>
        <taxon>Tilletiaceae</taxon>
        <taxon>Tilletia</taxon>
    </lineage>
</organism>
<feature type="compositionally biased region" description="Polar residues" evidence="1">
    <location>
        <begin position="38"/>
        <end position="51"/>
    </location>
</feature>
<feature type="compositionally biased region" description="Polar residues" evidence="1">
    <location>
        <begin position="1241"/>
        <end position="1263"/>
    </location>
</feature>
<evidence type="ECO:0000256" key="1">
    <source>
        <dbReference type="SAM" id="MobiDB-lite"/>
    </source>
</evidence>
<feature type="region of interest" description="Disordered" evidence="1">
    <location>
        <begin position="211"/>
        <end position="234"/>
    </location>
</feature>
<feature type="compositionally biased region" description="Low complexity" evidence="1">
    <location>
        <begin position="82"/>
        <end position="100"/>
    </location>
</feature>
<feature type="region of interest" description="Disordered" evidence="1">
    <location>
        <begin position="1241"/>
        <end position="1319"/>
    </location>
</feature>
<feature type="region of interest" description="Disordered" evidence="1">
    <location>
        <begin position="1156"/>
        <end position="1213"/>
    </location>
</feature>
<accession>A0A8X7N2S2</accession>
<feature type="compositionally biased region" description="Basic and acidic residues" evidence="1">
    <location>
        <begin position="364"/>
        <end position="375"/>
    </location>
</feature>
<feature type="region of interest" description="Disordered" evidence="1">
    <location>
        <begin position="1061"/>
        <end position="1137"/>
    </location>
</feature>
<reference evidence="2" key="1">
    <citation type="submission" date="2016-04" db="EMBL/GenBank/DDBJ databases">
        <authorList>
            <person name="Nguyen H.D."/>
            <person name="Samba Siva P."/>
            <person name="Cullis J."/>
            <person name="Levesque C.A."/>
            <person name="Hambleton S."/>
        </authorList>
    </citation>
    <scope>NUCLEOTIDE SEQUENCE</scope>
    <source>
        <strain evidence="2">DAOMC 236422</strain>
    </source>
</reference>
<dbReference type="EMBL" id="LWDG02000414">
    <property type="protein sequence ID" value="KAE8265897.1"/>
    <property type="molecule type" value="Genomic_DNA"/>
</dbReference>
<feature type="compositionally biased region" description="Low complexity" evidence="1">
    <location>
        <begin position="1106"/>
        <end position="1129"/>
    </location>
</feature>
<feature type="region of interest" description="Disordered" evidence="1">
    <location>
        <begin position="827"/>
        <end position="863"/>
    </location>
</feature>
<feature type="compositionally biased region" description="Low complexity" evidence="1">
    <location>
        <begin position="1"/>
        <end position="10"/>
    </location>
</feature>
<name>A0A8X7N2S2_9BASI</name>
<feature type="compositionally biased region" description="Gly residues" evidence="1">
    <location>
        <begin position="11"/>
        <end position="30"/>
    </location>
</feature>
<sequence length="1319" mass="136171">MSRPSTAGASGRPGPGPGYGPGGSSSGGGSNNAAAHFHSQSISHLPHTSTAPLLPGQMADWQCRTNTHQPPFSQHHQRPSLPSFTPPTASHPHSHSPSSTLGRGVPRASPGNSPRDASRPVRMTGRPLMQSPSTPALGAAARKAKGYPTRPVPPTGVGAMHGGHAHTSSFSAAGAVVSGVGMGAAASVAPAPHFISRPGTSPGIYSPTFDPRSTPTAAAGTGTGAGPNGTPARTLISSVARGQPKQPTSPDSAIPIIALPTGAGANGGTPARTLISSVARGQPKQPTSPDSATPIIALPMLDISSQIPSRMGLGGESAKQTPTLPRRVLADSFDMGRGMGQVEVPHSAGTDAGRSYQDHMSSARHVETHHQKSDQRQLSSKEPAALPGSPDSGLETIDSWSHSGNDDSGMALGLHTADPARTHLQADASSRPTPNSTLTVPPQSHNGFSSDDDDGSDNHPDARKQVPRASVAPSLLHPSLSLAAAKALLPAERNDDDDDEDDYHNVTTLAPPPPLPPKADAKKTLGNAAQIPTPPPRGKSKPVSRKPAPAISTEEKAGLEGARAGAVGASTKDEPLLGAEWLMPVSSSSSSLDTRQVKDVASAGDGQRTQEREEREVGGERIEYGYATSPEAVYHAQQRTPTARNSDLPPPAVPAKDHPQQPTLAILNTSIPQLQFQPLVLSPTTNWLDVMTMPLSRSPGSPSASVSVSAHSSSYPLSVLSMKDDDGKYAPHTPEDRQLGVFASQSGPLPPPLPRKRSSSVGMIEQGGLFDRDTIDMLRALALDLQDGEGQMGSHGMQLEEGQQENSRCSSGIASPAVKLVALQMTANDGPTMGPGGRSGPHPSSIPASASEPTSFGNAPKSAATPAISAAQYAPTPAALSTNNEPPTRLMPMSVAEARAKAVMAASRLRQQSEEGQKQVKKAHSSGDLLNLASRQQHAPASANTVKQHTPAASEGKLLEQTSLAARQEIVLAAQRSELHHLRFLVSALAARLAAAEIHLGVDLRHSLGDPRVDELIRRSVMQLHAAGGKAGQEVPASAAAGVTSDGFFEDLAKVTAEPGLVAAPGTGQPVAAGQTREDIGTTNAKVSGHVKNVSISSIRRESPVRSLRTSVSSSVLNSSQQQQQQQQTQEDENGSSDTIGEAWIALRRAKKARELAADATRSRDTTSLHGPQASYSASSVQRSGSNSSSASTSTSQHRRTVSSSSARPPSSIDDAFYYSTSRMGSAMGVHNRVEALLGRSDSTSTSGSAKDQSGSSAWQSRPGSAAEHRVMSPPLGGSIASSTPTAGSTVPSPVVGISHNAAPTGSVTSSSVGTRSAW</sequence>
<comment type="caution">
    <text evidence="2">The sequence shown here is derived from an EMBL/GenBank/DDBJ whole genome shotgun (WGS) entry which is preliminary data.</text>
</comment>
<protein>
    <submittedName>
        <fullName evidence="2">Uncharacterized protein</fullName>
    </submittedName>
</protein>
<gene>
    <name evidence="2" type="ORF">A4X09_0g6450</name>
</gene>
<feature type="region of interest" description="Disordered" evidence="1">
    <location>
        <begin position="905"/>
        <end position="926"/>
    </location>
</feature>
<feature type="compositionally biased region" description="Basic and acidic residues" evidence="1">
    <location>
        <begin position="608"/>
        <end position="623"/>
    </location>
</feature>
<proteinExistence type="predicted"/>
<feature type="compositionally biased region" description="Low complexity" evidence="1">
    <location>
        <begin position="1305"/>
        <end position="1319"/>
    </location>
</feature>